<proteinExistence type="predicted"/>
<dbReference type="Gene3D" id="3.40.50.720">
    <property type="entry name" value="NAD(P)-binding Rossmann-like Domain"/>
    <property type="match status" value="1"/>
</dbReference>
<dbReference type="EMBL" id="SMFY01000004">
    <property type="protein sequence ID" value="TCK23124.1"/>
    <property type="molecule type" value="Genomic_DNA"/>
</dbReference>
<evidence type="ECO:0000313" key="1">
    <source>
        <dbReference type="EMBL" id="TCK23124.1"/>
    </source>
</evidence>
<sequence>MGEFEGRVALVTCAARGLRRVTALAFAREGAHVVITDIDEESGRETLALVDGAWIAH</sequence>
<protein>
    <recommendedName>
        <fullName evidence="3">SDR family NAD(P)-dependent oxidoreductase</fullName>
    </recommendedName>
</protein>
<keyword evidence="2" id="KW-1185">Reference proteome</keyword>
<evidence type="ECO:0000313" key="2">
    <source>
        <dbReference type="Proteomes" id="UP000295030"/>
    </source>
</evidence>
<dbReference type="InterPro" id="IPR036291">
    <property type="entry name" value="NAD(P)-bd_dom_sf"/>
</dbReference>
<name>A0A4R1HL20_ANCAQ</name>
<organism evidence="1 2">
    <name type="scientific">Ancylobacter aquaticus</name>
    <dbReference type="NCBI Taxonomy" id="100"/>
    <lineage>
        <taxon>Bacteria</taxon>
        <taxon>Pseudomonadati</taxon>
        <taxon>Pseudomonadota</taxon>
        <taxon>Alphaproteobacteria</taxon>
        <taxon>Hyphomicrobiales</taxon>
        <taxon>Xanthobacteraceae</taxon>
        <taxon>Ancylobacter</taxon>
    </lineage>
</organism>
<dbReference type="AlphaFoldDB" id="A0A4R1HL20"/>
<dbReference type="SUPFAM" id="SSF51735">
    <property type="entry name" value="NAD(P)-binding Rossmann-fold domains"/>
    <property type="match status" value="1"/>
</dbReference>
<accession>A0A4R1HL20</accession>
<gene>
    <name evidence="1" type="ORF">EV667_3800</name>
</gene>
<comment type="caution">
    <text evidence="1">The sequence shown here is derived from an EMBL/GenBank/DDBJ whole genome shotgun (WGS) entry which is preliminary data.</text>
</comment>
<reference evidence="1 2" key="1">
    <citation type="submission" date="2019-03" db="EMBL/GenBank/DDBJ databases">
        <title>Genomic Encyclopedia of Type Strains, Phase IV (KMG-IV): sequencing the most valuable type-strain genomes for metagenomic binning, comparative biology and taxonomic classification.</title>
        <authorList>
            <person name="Goeker M."/>
        </authorList>
    </citation>
    <scope>NUCLEOTIDE SEQUENCE [LARGE SCALE GENOMIC DNA]</scope>
    <source>
        <strain evidence="1 2">DSM 101</strain>
    </source>
</reference>
<dbReference type="RefSeq" id="WP_245516265.1">
    <property type="nucleotide sequence ID" value="NZ_SMFY01000004.1"/>
</dbReference>
<dbReference type="Proteomes" id="UP000295030">
    <property type="component" value="Unassembled WGS sequence"/>
</dbReference>
<evidence type="ECO:0008006" key="3">
    <source>
        <dbReference type="Google" id="ProtNLM"/>
    </source>
</evidence>